<feature type="region of interest" description="Disordered" evidence="1">
    <location>
        <begin position="380"/>
        <end position="409"/>
    </location>
</feature>
<dbReference type="EMBL" id="BSOW01000020">
    <property type="protein sequence ID" value="GLR88672.1"/>
    <property type="molecule type" value="Genomic_DNA"/>
</dbReference>
<protein>
    <recommendedName>
        <fullName evidence="6">Secreted protein</fullName>
    </recommendedName>
</protein>
<keyword evidence="3" id="KW-0732">Signal</keyword>
<feature type="compositionally biased region" description="Low complexity" evidence="1">
    <location>
        <begin position="149"/>
        <end position="173"/>
    </location>
</feature>
<evidence type="ECO:0008006" key="6">
    <source>
        <dbReference type="Google" id="ProtNLM"/>
    </source>
</evidence>
<feature type="region of interest" description="Disordered" evidence="1">
    <location>
        <begin position="257"/>
        <end position="290"/>
    </location>
</feature>
<gene>
    <name evidence="4" type="ORF">GCM10007857_53850</name>
</gene>
<evidence type="ECO:0000313" key="4">
    <source>
        <dbReference type="EMBL" id="GLR88672.1"/>
    </source>
</evidence>
<feature type="region of interest" description="Disordered" evidence="1">
    <location>
        <begin position="308"/>
        <end position="334"/>
    </location>
</feature>
<feature type="compositionally biased region" description="Polar residues" evidence="1">
    <location>
        <begin position="117"/>
        <end position="132"/>
    </location>
</feature>
<dbReference type="Proteomes" id="UP001156905">
    <property type="component" value="Unassembled WGS sequence"/>
</dbReference>
<feature type="chain" id="PRO_5046730738" description="Secreted protein" evidence="3">
    <location>
        <begin position="24"/>
        <end position="409"/>
    </location>
</feature>
<keyword evidence="5" id="KW-1185">Reference proteome</keyword>
<feature type="compositionally biased region" description="Basic and acidic residues" evidence="1">
    <location>
        <begin position="257"/>
        <end position="268"/>
    </location>
</feature>
<feature type="transmembrane region" description="Helical" evidence="2">
    <location>
        <begin position="221"/>
        <end position="243"/>
    </location>
</feature>
<feature type="signal peptide" evidence="3">
    <location>
        <begin position="1"/>
        <end position="23"/>
    </location>
</feature>
<evidence type="ECO:0000256" key="3">
    <source>
        <dbReference type="SAM" id="SignalP"/>
    </source>
</evidence>
<keyword evidence="2" id="KW-1133">Transmembrane helix</keyword>
<evidence type="ECO:0000256" key="2">
    <source>
        <dbReference type="SAM" id="Phobius"/>
    </source>
</evidence>
<keyword evidence="2" id="KW-0472">Membrane</keyword>
<organism evidence="4 5">
    <name type="scientific">Bradyrhizobium iriomotense</name>
    <dbReference type="NCBI Taxonomy" id="441950"/>
    <lineage>
        <taxon>Bacteria</taxon>
        <taxon>Pseudomonadati</taxon>
        <taxon>Pseudomonadota</taxon>
        <taxon>Alphaproteobacteria</taxon>
        <taxon>Hyphomicrobiales</taxon>
        <taxon>Nitrobacteraceae</taxon>
        <taxon>Bradyrhizobium</taxon>
    </lineage>
</organism>
<name>A0ABQ6B2M7_9BRAD</name>
<sequence length="409" mass="42821">MGNRTAKFISALFASVLAGAPLAAVSQNAPTGQSAQSATSGQAAQSAASAADDCLTSPKATAPDGQHWYYRLERDTKRKCWYLREEGAKVAKSAQSTAPVQKPDTPARSVQDARAEFTQQQPAPAPETTGSIPASAAAMTPPPETPRSAVVADAGAQQPAVAARWPDASNAAPAPAPQPAPETVVADTQPAPSPAASPAPVTVATANILPVDKPTGSLPTLLLVIAGALALAGITGSAIYRFASVRVKTHEGRRRVNWDNREQRRDNAHAPWADAPGAFAQRPERPSRAEAPRPVDFGLALAAAANARSATETPANRIEAKTIEPEDTAAQHEDTEFELDDEAVERQLEVIDTIVDETTDPGLDSVEIDHITAMLERLLSEGPRLNQPTSEAGSADFAQTRRGQSAARA</sequence>
<accession>A0ABQ6B2M7</accession>
<feature type="compositionally biased region" description="Basic and acidic residues" evidence="1">
    <location>
        <begin position="318"/>
        <end position="334"/>
    </location>
</feature>
<evidence type="ECO:0000313" key="5">
    <source>
        <dbReference type="Proteomes" id="UP001156905"/>
    </source>
</evidence>
<keyword evidence="2" id="KW-0812">Transmembrane</keyword>
<feature type="region of interest" description="Disordered" evidence="1">
    <location>
        <begin position="91"/>
        <end position="199"/>
    </location>
</feature>
<reference evidence="5" key="1">
    <citation type="journal article" date="2019" name="Int. J. Syst. Evol. Microbiol.">
        <title>The Global Catalogue of Microorganisms (GCM) 10K type strain sequencing project: providing services to taxonomists for standard genome sequencing and annotation.</title>
        <authorList>
            <consortium name="The Broad Institute Genomics Platform"/>
            <consortium name="The Broad Institute Genome Sequencing Center for Infectious Disease"/>
            <person name="Wu L."/>
            <person name="Ma J."/>
        </authorList>
    </citation>
    <scope>NUCLEOTIDE SEQUENCE [LARGE SCALE GENOMIC DNA]</scope>
    <source>
        <strain evidence="5">NBRC 102520</strain>
    </source>
</reference>
<proteinExistence type="predicted"/>
<comment type="caution">
    <text evidence="4">The sequence shown here is derived from an EMBL/GenBank/DDBJ whole genome shotgun (WGS) entry which is preliminary data.</text>
</comment>
<evidence type="ECO:0000256" key="1">
    <source>
        <dbReference type="SAM" id="MobiDB-lite"/>
    </source>
</evidence>